<dbReference type="EMBL" id="CAJVPV010002357">
    <property type="protein sequence ID" value="CAG8524314.1"/>
    <property type="molecule type" value="Genomic_DNA"/>
</dbReference>
<keyword evidence="2" id="KW-1185">Reference proteome</keyword>
<accession>A0A9N9ABN6</accession>
<evidence type="ECO:0000313" key="2">
    <source>
        <dbReference type="Proteomes" id="UP000789342"/>
    </source>
</evidence>
<gene>
    <name evidence="1" type="ORF">AMORRO_LOCUS4361</name>
</gene>
<reference evidence="1" key="1">
    <citation type="submission" date="2021-06" db="EMBL/GenBank/DDBJ databases">
        <authorList>
            <person name="Kallberg Y."/>
            <person name="Tangrot J."/>
            <person name="Rosling A."/>
        </authorList>
    </citation>
    <scope>NUCLEOTIDE SEQUENCE</scope>
    <source>
        <strain evidence="1">CL551</strain>
    </source>
</reference>
<evidence type="ECO:0000313" key="1">
    <source>
        <dbReference type="EMBL" id="CAG8524314.1"/>
    </source>
</evidence>
<protein>
    <submittedName>
        <fullName evidence="1">18789_t:CDS:1</fullName>
    </submittedName>
</protein>
<dbReference type="AlphaFoldDB" id="A0A9N9ABN6"/>
<proteinExistence type="predicted"/>
<comment type="caution">
    <text evidence="1">The sequence shown here is derived from an EMBL/GenBank/DDBJ whole genome shotgun (WGS) entry which is preliminary data.</text>
</comment>
<sequence>MKSICQHHDTLYPDENLIDLCHNSNYFKKIPLKILERCFKELDDKIEKLNFIKYSQIPDRPARNATLEKPHLNSFAHPCLQVSLWYISAICYEFGEIGSKNHVKRECTDGTQIPKTLAVLGGQSFRLGIHLQILSYYEGKFCLNEVDNANLPRDFTEMNSQSQEIKDSNARRLNESVKQWGSRLRNRVKEVIMKIEAYIPKKSLIEEEQRFEQEFFGESEIYPEANLDSQTQVYHKDKLIKSKKIVTQQTTSLNNTELQPVQELPINKEDF</sequence>
<dbReference type="OrthoDB" id="2445490at2759"/>
<name>A0A9N9ABN6_9GLOM</name>
<organism evidence="1 2">
    <name type="scientific">Acaulospora morrowiae</name>
    <dbReference type="NCBI Taxonomy" id="94023"/>
    <lineage>
        <taxon>Eukaryota</taxon>
        <taxon>Fungi</taxon>
        <taxon>Fungi incertae sedis</taxon>
        <taxon>Mucoromycota</taxon>
        <taxon>Glomeromycotina</taxon>
        <taxon>Glomeromycetes</taxon>
        <taxon>Diversisporales</taxon>
        <taxon>Acaulosporaceae</taxon>
        <taxon>Acaulospora</taxon>
    </lineage>
</organism>
<dbReference type="Proteomes" id="UP000789342">
    <property type="component" value="Unassembled WGS sequence"/>
</dbReference>